<keyword evidence="2" id="KW-1133">Transmembrane helix</keyword>
<dbReference type="EMBL" id="FN649740">
    <property type="protein sequence ID" value="CBJ27727.1"/>
    <property type="molecule type" value="Genomic_DNA"/>
</dbReference>
<keyword evidence="2" id="KW-0812">Transmembrane</keyword>
<organism evidence="3 4">
    <name type="scientific">Ectocarpus siliculosus</name>
    <name type="common">Brown alga</name>
    <name type="synonym">Conferva siliculosa</name>
    <dbReference type="NCBI Taxonomy" id="2880"/>
    <lineage>
        <taxon>Eukaryota</taxon>
        <taxon>Sar</taxon>
        <taxon>Stramenopiles</taxon>
        <taxon>Ochrophyta</taxon>
        <taxon>PX clade</taxon>
        <taxon>Phaeophyceae</taxon>
        <taxon>Ectocarpales</taxon>
        <taxon>Ectocarpaceae</taxon>
        <taxon>Ectocarpus</taxon>
    </lineage>
</organism>
<feature type="compositionally biased region" description="Pro residues" evidence="1">
    <location>
        <begin position="166"/>
        <end position="199"/>
    </location>
</feature>
<dbReference type="OMA" id="RERDCHY"/>
<sequence>MTSCYSSFYVEVDYNSAVDGCYEDTTTSVNDLDGYFLDGVEAGGSSIVYASSSFRDDHFVWVVANVYDIDVEEGIFDVSITCKDAYEDDATTLHPVEVIQWNCYSTADEDYTRLDEIEITCSCGTVAGYTPSPVYSPIATPEPTPAPVSPPIATPEPTPALVEPTPLTPAPITPTPAPVSPPIATPEPTSPPTTTPSPTPGDQANALTAAPFVLYAPDPVPSPTATPFPTPALTESTSPFTPPPLPDITTTPATVASSGGGDPSTMSVVAVAVGGGLVVGAIATLILLFKTGRLKHCRNGSSHGTSRGVGPIPAAAGPSAMESARRGMQIPAAIQYPEALRA</sequence>
<evidence type="ECO:0000313" key="4">
    <source>
        <dbReference type="Proteomes" id="UP000002630"/>
    </source>
</evidence>
<feature type="transmembrane region" description="Helical" evidence="2">
    <location>
        <begin position="266"/>
        <end position="289"/>
    </location>
</feature>
<evidence type="ECO:0000256" key="1">
    <source>
        <dbReference type="SAM" id="MobiDB-lite"/>
    </source>
</evidence>
<accession>D7G7I5</accession>
<name>D7G7I5_ECTSI</name>
<reference evidence="3 4" key="1">
    <citation type="journal article" date="2010" name="Nature">
        <title>The Ectocarpus genome and the independent evolution of multicellularity in brown algae.</title>
        <authorList>
            <person name="Cock J.M."/>
            <person name="Sterck L."/>
            <person name="Rouze P."/>
            <person name="Scornet D."/>
            <person name="Allen A.E."/>
            <person name="Amoutzias G."/>
            <person name="Anthouard V."/>
            <person name="Artiguenave F."/>
            <person name="Aury J.M."/>
            <person name="Badger J.H."/>
            <person name="Beszteri B."/>
            <person name="Billiau K."/>
            <person name="Bonnet E."/>
            <person name="Bothwell J.H."/>
            <person name="Bowler C."/>
            <person name="Boyen C."/>
            <person name="Brownlee C."/>
            <person name="Carrano C.J."/>
            <person name="Charrier B."/>
            <person name="Cho G.Y."/>
            <person name="Coelho S.M."/>
            <person name="Collen J."/>
            <person name="Corre E."/>
            <person name="Da Silva C."/>
            <person name="Delage L."/>
            <person name="Delaroque N."/>
            <person name="Dittami S.M."/>
            <person name="Doulbeau S."/>
            <person name="Elias M."/>
            <person name="Farnham G."/>
            <person name="Gachon C.M."/>
            <person name="Gschloessl B."/>
            <person name="Heesch S."/>
            <person name="Jabbari K."/>
            <person name="Jubin C."/>
            <person name="Kawai H."/>
            <person name="Kimura K."/>
            <person name="Kloareg B."/>
            <person name="Kupper F.C."/>
            <person name="Lang D."/>
            <person name="Le Bail A."/>
            <person name="Leblanc C."/>
            <person name="Lerouge P."/>
            <person name="Lohr M."/>
            <person name="Lopez P.J."/>
            <person name="Martens C."/>
            <person name="Maumus F."/>
            <person name="Michel G."/>
            <person name="Miranda-Saavedra D."/>
            <person name="Morales J."/>
            <person name="Moreau H."/>
            <person name="Motomura T."/>
            <person name="Nagasato C."/>
            <person name="Napoli C.A."/>
            <person name="Nelson D.R."/>
            <person name="Nyvall-Collen P."/>
            <person name="Peters A.F."/>
            <person name="Pommier C."/>
            <person name="Potin P."/>
            <person name="Poulain J."/>
            <person name="Quesneville H."/>
            <person name="Read B."/>
            <person name="Rensing S.A."/>
            <person name="Ritter A."/>
            <person name="Rousvoal S."/>
            <person name="Samanta M."/>
            <person name="Samson G."/>
            <person name="Schroeder D.C."/>
            <person name="Segurens B."/>
            <person name="Strittmatter M."/>
            <person name="Tonon T."/>
            <person name="Tregear J.W."/>
            <person name="Valentin K."/>
            <person name="von Dassow P."/>
            <person name="Yamagishi T."/>
            <person name="Van de Peer Y."/>
            <person name="Wincker P."/>
        </authorList>
    </citation>
    <scope>NUCLEOTIDE SEQUENCE [LARGE SCALE GENOMIC DNA]</scope>
    <source>
        <strain evidence="4">Ec32 / CCAP1310/4</strain>
    </source>
</reference>
<dbReference type="AlphaFoldDB" id="D7G7I5"/>
<protein>
    <submittedName>
        <fullName evidence="3">Uncharacterized protein</fullName>
    </submittedName>
</protein>
<evidence type="ECO:0000313" key="3">
    <source>
        <dbReference type="EMBL" id="CBJ27727.1"/>
    </source>
</evidence>
<dbReference type="InParanoid" id="D7G7I5"/>
<feature type="region of interest" description="Disordered" evidence="1">
    <location>
        <begin position="140"/>
        <end position="203"/>
    </location>
</feature>
<dbReference type="Proteomes" id="UP000002630">
    <property type="component" value="Linkage Group LG15"/>
</dbReference>
<proteinExistence type="predicted"/>
<keyword evidence="4" id="KW-1185">Reference proteome</keyword>
<dbReference type="STRING" id="2880.D7G7I5"/>
<keyword evidence="2" id="KW-0472">Membrane</keyword>
<dbReference type="PRINTS" id="PR01217">
    <property type="entry name" value="PRICHEXTENSN"/>
</dbReference>
<feature type="region of interest" description="Disordered" evidence="1">
    <location>
        <begin position="298"/>
        <end position="324"/>
    </location>
</feature>
<dbReference type="OrthoDB" id="10458175at2759"/>
<feature type="compositionally biased region" description="Pro residues" evidence="1">
    <location>
        <begin position="140"/>
        <end position="158"/>
    </location>
</feature>
<dbReference type="EMBL" id="FN649064">
    <property type="protein sequence ID" value="CBJ27727.1"/>
    <property type="molecule type" value="Genomic_DNA"/>
</dbReference>
<gene>
    <name evidence="3" type="ORF">Esi_0083_0069</name>
</gene>
<evidence type="ECO:0000256" key="2">
    <source>
        <dbReference type="SAM" id="Phobius"/>
    </source>
</evidence>